<feature type="non-terminal residue" evidence="1">
    <location>
        <position position="1"/>
    </location>
</feature>
<sequence>QIIAFVMDNASNNDTMIECIEAKSIERGIPFSAKYARGRCMPHTIHLAAIVVPIYANCATAQLLEQSGAISASDAKTAASHVNYQDSV</sequence>
<dbReference type="OrthoDB" id="3259198at2759"/>
<dbReference type="InParanoid" id="A0A0C2WEK1"/>
<evidence type="ECO:0000313" key="1">
    <source>
        <dbReference type="EMBL" id="KIL54478.1"/>
    </source>
</evidence>
<keyword evidence="2" id="KW-1185">Reference proteome</keyword>
<evidence type="ECO:0000313" key="2">
    <source>
        <dbReference type="Proteomes" id="UP000054549"/>
    </source>
</evidence>
<organism evidence="1 2">
    <name type="scientific">Amanita muscaria (strain Koide BX008)</name>
    <dbReference type="NCBI Taxonomy" id="946122"/>
    <lineage>
        <taxon>Eukaryota</taxon>
        <taxon>Fungi</taxon>
        <taxon>Dikarya</taxon>
        <taxon>Basidiomycota</taxon>
        <taxon>Agaricomycotina</taxon>
        <taxon>Agaricomycetes</taxon>
        <taxon>Agaricomycetidae</taxon>
        <taxon>Agaricales</taxon>
        <taxon>Pluteineae</taxon>
        <taxon>Amanitaceae</taxon>
        <taxon>Amanita</taxon>
    </lineage>
</organism>
<dbReference type="AlphaFoldDB" id="A0A0C2WEK1"/>
<gene>
    <name evidence="1" type="ORF">M378DRAFT_53298</name>
</gene>
<dbReference type="Proteomes" id="UP000054549">
    <property type="component" value="Unassembled WGS sequence"/>
</dbReference>
<dbReference type="HOGENOM" id="CLU_2339153_0_0_1"/>
<proteinExistence type="predicted"/>
<dbReference type="EMBL" id="KN818734">
    <property type="protein sequence ID" value="KIL54478.1"/>
    <property type="molecule type" value="Genomic_DNA"/>
</dbReference>
<protein>
    <submittedName>
        <fullName evidence="1">Uncharacterized protein</fullName>
    </submittedName>
</protein>
<feature type="non-terminal residue" evidence="1">
    <location>
        <position position="88"/>
    </location>
</feature>
<accession>A0A0C2WEK1</accession>
<reference evidence="1 2" key="1">
    <citation type="submission" date="2014-04" db="EMBL/GenBank/DDBJ databases">
        <title>Evolutionary Origins and Diversification of the Mycorrhizal Mutualists.</title>
        <authorList>
            <consortium name="DOE Joint Genome Institute"/>
            <consortium name="Mycorrhizal Genomics Consortium"/>
            <person name="Kohler A."/>
            <person name="Kuo A."/>
            <person name="Nagy L.G."/>
            <person name="Floudas D."/>
            <person name="Copeland A."/>
            <person name="Barry K.W."/>
            <person name="Cichocki N."/>
            <person name="Veneault-Fourrey C."/>
            <person name="LaButti K."/>
            <person name="Lindquist E.A."/>
            <person name="Lipzen A."/>
            <person name="Lundell T."/>
            <person name="Morin E."/>
            <person name="Murat C."/>
            <person name="Riley R."/>
            <person name="Ohm R."/>
            <person name="Sun H."/>
            <person name="Tunlid A."/>
            <person name="Henrissat B."/>
            <person name="Grigoriev I.V."/>
            <person name="Hibbett D.S."/>
            <person name="Martin F."/>
        </authorList>
    </citation>
    <scope>NUCLEOTIDE SEQUENCE [LARGE SCALE GENOMIC DNA]</scope>
    <source>
        <strain evidence="1 2">Koide BX008</strain>
    </source>
</reference>
<name>A0A0C2WEK1_AMAMK</name>